<sequence>MKNYILRNENAIYYECGFSCDNVIFISLGSEKFFLTDARYVLEAKEYAYNCTVVESRDLFQTAKVLLKDSKIKKLTFDPNDFTYFAYSELVQDLDIEFIQEANFSKLKRIIKTDDEIAILSKAAKLGREGFKTLAKYIRKNAYNQKEEFLNFKAIEKMSQQGKYNLSFEPILAINENAAKPHALPTKKRLKLHDLLLVDAGIKYKRYCSDRTCTSYVDFESFNFKREQKFKNKKHQKIYDLVYKAQQTAIKNAKVGMKASKIDALARDVITKAGYGKYFVHSTGHGVGLDIHEFPMITSKADTIIENNMVFTIEPGIYLPNEFGVRIEDTVAMIDGKAVIL</sequence>
<dbReference type="InterPro" id="IPR050659">
    <property type="entry name" value="Peptidase_M24B"/>
</dbReference>
<keyword evidence="8" id="KW-0224">Dipeptidase</keyword>
<accession>A0A1T5A4J5</accession>
<evidence type="ECO:0000256" key="4">
    <source>
        <dbReference type="ARBA" id="ARBA00023049"/>
    </source>
</evidence>
<dbReference type="EMBL" id="CP032101">
    <property type="protein sequence ID" value="AXX86387.1"/>
    <property type="molecule type" value="Genomic_DNA"/>
</dbReference>
<keyword evidence="10" id="KW-1185">Reference proteome</keyword>
<evidence type="ECO:0000313" key="8">
    <source>
        <dbReference type="EMBL" id="AXX86387.1"/>
    </source>
</evidence>
<keyword evidence="3 8" id="KW-0378">Hydrolase</keyword>
<dbReference type="STRING" id="505249.SAMN06295997_10428"/>
<name>A0A1T5A4J5_9BACT</name>
<evidence type="ECO:0000259" key="6">
    <source>
        <dbReference type="Pfam" id="PF00557"/>
    </source>
</evidence>
<protein>
    <submittedName>
        <fullName evidence="9">X-Pro aminopeptidase</fullName>
    </submittedName>
    <submittedName>
        <fullName evidence="8">Xaa-Pro dipeptidase, M24 metallopeptidase family</fullName>
        <ecNumber evidence="8">3.4.13.9</ecNumber>
    </submittedName>
</protein>
<dbReference type="InterPro" id="IPR029149">
    <property type="entry name" value="Creatin/AminoP/Spt16_N"/>
</dbReference>
<dbReference type="PROSITE" id="PS00491">
    <property type="entry name" value="PROLINE_PEPTIDASE"/>
    <property type="match status" value="1"/>
</dbReference>
<dbReference type="RefSeq" id="WP_079577317.1">
    <property type="nucleotide sequence ID" value="NZ_CP032101.1"/>
</dbReference>
<dbReference type="Pfam" id="PF00557">
    <property type="entry name" value="Peptidase_M24"/>
    <property type="match status" value="1"/>
</dbReference>
<dbReference type="KEGG" id="amar:AMRN_0620"/>
<dbReference type="PANTHER" id="PTHR46112">
    <property type="entry name" value="AMINOPEPTIDASE"/>
    <property type="match status" value="1"/>
</dbReference>
<evidence type="ECO:0000313" key="10">
    <source>
        <dbReference type="Proteomes" id="UP000224740"/>
    </source>
</evidence>
<dbReference type="Gene3D" id="3.40.350.10">
    <property type="entry name" value="Creatinase/prolidase N-terminal domain"/>
    <property type="match status" value="1"/>
</dbReference>
<dbReference type="InterPro" id="IPR036005">
    <property type="entry name" value="Creatinase/aminopeptidase-like"/>
</dbReference>
<evidence type="ECO:0000313" key="9">
    <source>
        <dbReference type="EMBL" id="PHO16362.1"/>
    </source>
</evidence>
<keyword evidence="2 5" id="KW-0479">Metal-binding</keyword>
<dbReference type="GO" id="GO:0008237">
    <property type="term" value="F:metallopeptidase activity"/>
    <property type="evidence" value="ECO:0007669"/>
    <property type="project" value="UniProtKB-KW"/>
</dbReference>
<proteinExistence type="inferred from homology"/>
<keyword evidence="4" id="KW-0482">Metalloprotease</keyword>
<dbReference type="InterPro" id="IPR000587">
    <property type="entry name" value="Creatinase_N"/>
</dbReference>
<gene>
    <name evidence="8" type="primary">pepQ</name>
    <name evidence="8" type="ORF">AMRN_0620</name>
    <name evidence="9" type="ORF">CPH92_01980</name>
</gene>
<evidence type="ECO:0000313" key="11">
    <source>
        <dbReference type="Proteomes" id="UP000264693"/>
    </source>
</evidence>
<evidence type="ECO:0000256" key="3">
    <source>
        <dbReference type="ARBA" id="ARBA00022801"/>
    </source>
</evidence>
<dbReference type="PANTHER" id="PTHR46112:SF3">
    <property type="entry name" value="AMINOPEPTIDASE YPDF"/>
    <property type="match status" value="1"/>
</dbReference>
<dbReference type="SUPFAM" id="SSF53092">
    <property type="entry name" value="Creatinase/prolidase N-terminal domain"/>
    <property type="match status" value="1"/>
</dbReference>
<dbReference type="Proteomes" id="UP000224740">
    <property type="component" value="Unassembled WGS sequence"/>
</dbReference>
<reference evidence="9" key="2">
    <citation type="submission" date="2017-09" db="EMBL/GenBank/DDBJ databases">
        <authorList>
            <person name="Perez-Cataluna A."/>
            <person name="Figueras M.J."/>
            <person name="Salas-Masso N."/>
        </authorList>
    </citation>
    <scope>NUCLEOTIDE SEQUENCE</scope>
    <source>
        <strain evidence="9">CECT 7727</strain>
    </source>
</reference>
<dbReference type="Gene3D" id="3.90.230.10">
    <property type="entry name" value="Creatinase/methionine aminopeptidase superfamily"/>
    <property type="match status" value="1"/>
</dbReference>
<dbReference type="EMBL" id="NXAO01000009">
    <property type="protein sequence ID" value="PHO16362.1"/>
    <property type="molecule type" value="Genomic_DNA"/>
</dbReference>
<evidence type="ECO:0000256" key="5">
    <source>
        <dbReference type="RuleBase" id="RU000590"/>
    </source>
</evidence>
<keyword evidence="1" id="KW-0645">Protease</keyword>
<evidence type="ECO:0000256" key="1">
    <source>
        <dbReference type="ARBA" id="ARBA00022670"/>
    </source>
</evidence>
<organism evidence="8 11">
    <name type="scientific">Malaciobacter marinus</name>
    <dbReference type="NCBI Taxonomy" id="505249"/>
    <lineage>
        <taxon>Bacteria</taxon>
        <taxon>Pseudomonadati</taxon>
        <taxon>Campylobacterota</taxon>
        <taxon>Epsilonproteobacteria</taxon>
        <taxon>Campylobacterales</taxon>
        <taxon>Arcobacteraceae</taxon>
        <taxon>Malaciobacter</taxon>
    </lineage>
</organism>
<dbReference type="Proteomes" id="UP000264693">
    <property type="component" value="Chromosome"/>
</dbReference>
<feature type="domain" description="Creatinase N-terminal" evidence="7">
    <location>
        <begin position="4"/>
        <end position="105"/>
    </location>
</feature>
<dbReference type="InterPro" id="IPR000994">
    <property type="entry name" value="Pept_M24"/>
</dbReference>
<dbReference type="Pfam" id="PF01321">
    <property type="entry name" value="Creatinase_N"/>
    <property type="match status" value="1"/>
</dbReference>
<evidence type="ECO:0000256" key="2">
    <source>
        <dbReference type="ARBA" id="ARBA00022723"/>
    </source>
</evidence>
<dbReference type="GO" id="GO:0102009">
    <property type="term" value="F:proline dipeptidase activity"/>
    <property type="evidence" value="ECO:0007669"/>
    <property type="project" value="UniProtKB-EC"/>
</dbReference>
<reference evidence="10" key="1">
    <citation type="submission" date="2017-09" db="EMBL/GenBank/DDBJ databases">
        <title>Arcobacter canalis sp. nov., a new species isolated from a water canal contaminated with urban sewage.</title>
        <authorList>
            <person name="Perez-Cataluna A."/>
            <person name="Salas-Masso N."/>
            <person name="Figueras M.J."/>
        </authorList>
    </citation>
    <scope>NUCLEOTIDE SEQUENCE [LARGE SCALE GENOMIC DNA]</scope>
    <source>
        <strain evidence="10">CECT 7727</strain>
    </source>
</reference>
<dbReference type="InterPro" id="IPR001131">
    <property type="entry name" value="Peptidase_M24B_aminopep-P_CS"/>
</dbReference>
<feature type="domain" description="Peptidase M24" evidence="6">
    <location>
        <begin position="120"/>
        <end position="333"/>
    </location>
</feature>
<dbReference type="EC" id="3.4.13.9" evidence="8"/>
<dbReference type="AlphaFoldDB" id="A0A1T5A4J5"/>
<evidence type="ECO:0000259" key="7">
    <source>
        <dbReference type="Pfam" id="PF01321"/>
    </source>
</evidence>
<keyword evidence="9" id="KW-0031">Aminopeptidase</keyword>
<dbReference type="GO" id="GO:0006508">
    <property type="term" value="P:proteolysis"/>
    <property type="evidence" value="ECO:0007669"/>
    <property type="project" value="UniProtKB-KW"/>
</dbReference>
<reference evidence="8 11" key="3">
    <citation type="submission" date="2018-08" db="EMBL/GenBank/DDBJ databases">
        <title>Complete genome of the Arcobacter marinus type strain JCM 15502.</title>
        <authorList>
            <person name="Miller W.G."/>
            <person name="Yee E."/>
            <person name="Huynh S."/>
            <person name="Parker C.T."/>
        </authorList>
    </citation>
    <scope>NUCLEOTIDE SEQUENCE [LARGE SCALE GENOMIC DNA]</scope>
    <source>
        <strain evidence="8 11">JCM 15502</strain>
    </source>
</reference>
<dbReference type="GO" id="GO:0004177">
    <property type="term" value="F:aminopeptidase activity"/>
    <property type="evidence" value="ECO:0007669"/>
    <property type="project" value="UniProtKB-KW"/>
</dbReference>
<comment type="similarity">
    <text evidence="5">Belongs to the peptidase M24B family.</text>
</comment>
<dbReference type="SUPFAM" id="SSF55920">
    <property type="entry name" value="Creatinase/aminopeptidase"/>
    <property type="match status" value="1"/>
</dbReference>
<dbReference type="GO" id="GO:0046872">
    <property type="term" value="F:metal ion binding"/>
    <property type="evidence" value="ECO:0007669"/>
    <property type="project" value="UniProtKB-KW"/>
</dbReference>